<organism evidence="1 2">
    <name type="scientific">Caerostris extrusa</name>
    <name type="common">Bark spider</name>
    <name type="synonym">Caerostris bankana</name>
    <dbReference type="NCBI Taxonomy" id="172846"/>
    <lineage>
        <taxon>Eukaryota</taxon>
        <taxon>Metazoa</taxon>
        <taxon>Ecdysozoa</taxon>
        <taxon>Arthropoda</taxon>
        <taxon>Chelicerata</taxon>
        <taxon>Arachnida</taxon>
        <taxon>Araneae</taxon>
        <taxon>Araneomorphae</taxon>
        <taxon>Entelegynae</taxon>
        <taxon>Araneoidea</taxon>
        <taxon>Araneidae</taxon>
        <taxon>Caerostris</taxon>
    </lineage>
</organism>
<dbReference type="Proteomes" id="UP001054945">
    <property type="component" value="Unassembled WGS sequence"/>
</dbReference>
<gene>
    <name evidence="1" type="ORF">CEXT_523561</name>
</gene>
<dbReference type="AlphaFoldDB" id="A0AAV4RDZ3"/>
<protein>
    <submittedName>
        <fullName evidence="1">Uncharacterized protein</fullName>
    </submittedName>
</protein>
<reference evidence="1 2" key="1">
    <citation type="submission" date="2021-06" db="EMBL/GenBank/DDBJ databases">
        <title>Caerostris extrusa draft genome.</title>
        <authorList>
            <person name="Kono N."/>
            <person name="Arakawa K."/>
        </authorList>
    </citation>
    <scope>NUCLEOTIDE SEQUENCE [LARGE SCALE GENOMIC DNA]</scope>
</reference>
<accession>A0AAV4RDZ3</accession>
<proteinExistence type="predicted"/>
<evidence type="ECO:0000313" key="1">
    <source>
        <dbReference type="EMBL" id="GIY18906.1"/>
    </source>
</evidence>
<keyword evidence="2" id="KW-1185">Reference proteome</keyword>
<dbReference type="EMBL" id="BPLR01007693">
    <property type="protein sequence ID" value="GIY18906.1"/>
    <property type="molecule type" value="Genomic_DNA"/>
</dbReference>
<comment type="caution">
    <text evidence="1">The sequence shown here is derived from an EMBL/GenBank/DDBJ whole genome shotgun (WGS) entry which is preliminary data.</text>
</comment>
<sequence length="159" mass="17834">MDQLTLWDLTLEGQSNASEVHLMSALRYSPKFKSWVVMKNANILNSSRVSISLGVPKHLVSAVQFCRKDLVAKCATNWTEKATKEKCGSYMAVVSHCKGEKGGPLQKPHCAICNHMEVSSLRCGRCSWEDNIRLTVKKGSVKEAVFCIVLRGRIMSRYR</sequence>
<evidence type="ECO:0000313" key="2">
    <source>
        <dbReference type="Proteomes" id="UP001054945"/>
    </source>
</evidence>
<name>A0AAV4RDZ3_CAEEX</name>